<organism evidence="1 2">
    <name type="scientific">Nocardioides ginsengisegetis</name>
    <dbReference type="NCBI Taxonomy" id="661491"/>
    <lineage>
        <taxon>Bacteria</taxon>
        <taxon>Bacillati</taxon>
        <taxon>Actinomycetota</taxon>
        <taxon>Actinomycetes</taxon>
        <taxon>Propionibacteriales</taxon>
        <taxon>Nocardioidaceae</taxon>
        <taxon>Nocardioides</taxon>
    </lineage>
</organism>
<reference evidence="1 2" key="1">
    <citation type="submission" date="2020-07" db="EMBL/GenBank/DDBJ databases">
        <title>Sequencing the genomes of 1000 actinobacteria strains.</title>
        <authorList>
            <person name="Klenk H.-P."/>
        </authorList>
    </citation>
    <scope>NUCLEOTIDE SEQUENCE [LARGE SCALE GENOMIC DNA]</scope>
    <source>
        <strain evidence="1 2">DSM 21349</strain>
    </source>
</reference>
<accession>A0A7W3J3V2</accession>
<dbReference type="Proteomes" id="UP000580910">
    <property type="component" value="Unassembled WGS sequence"/>
</dbReference>
<proteinExistence type="predicted"/>
<evidence type="ECO:0008006" key="3">
    <source>
        <dbReference type="Google" id="ProtNLM"/>
    </source>
</evidence>
<protein>
    <recommendedName>
        <fullName evidence="3">Transcriptional regulator, AbiEi antitoxin, Type IV TA system</fullName>
    </recommendedName>
</protein>
<evidence type="ECO:0000313" key="1">
    <source>
        <dbReference type="EMBL" id="MBA8805778.1"/>
    </source>
</evidence>
<evidence type="ECO:0000313" key="2">
    <source>
        <dbReference type="Proteomes" id="UP000580910"/>
    </source>
</evidence>
<dbReference type="AlphaFoldDB" id="A0A7W3J3V2"/>
<dbReference type="EMBL" id="JACGXA010000003">
    <property type="protein sequence ID" value="MBA8805778.1"/>
    <property type="molecule type" value="Genomic_DNA"/>
</dbReference>
<gene>
    <name evidence="1" type="ORF">FB382_004123</name>
</gene>
<keyword evidence="2" id="KW-1185">Reference proteome</keyword>
<comment type="caution">
    <text evidence="1">The sequence shown here is derived from an EMBL/GenBank/DDBJ whole genome shotgun (WGS) entry which is preliminary data.</text>
</comment>
<dbReference type="RefSeq" id="WP_182541800.1">
    <property type="nucleotide sequence ID" value="NZ_JACGXA010000003.1"/>
</dbReference>
<sequence length="315" mass="35511">MHSLPPELLTGPFLRGTARDLGITDRMLQGSRFARVHPRVWRHRDLEMTEVDQVAAAMLALPDRALLTGISRIRALGLDFGAQQPLRFVIEGDHHLALEGIFLHRTKKLPPAAGRMVTPAAAYLSYVARARVIDAIKVGDWLLHHGHMTRAELRDLALGALWRDGAHEAIWLLDHLDERSRSLKESETRAMLTFSGLDRPESNGALDVGGVILTPDLLYRKWGPLALEYEGTQHQLDRTQYVSDIDRYELYRNASIPYVQITNEKLAQPRRLVLDVHRALVARGYDGPAPSFGERWLLLFARVSTAVGPRQPVQR</sequence>
<name>A0A7W3J3V2_9ACTN</name>